<sequence length="107" mass="12080">MIACGVVMFWLCVVVEESNKEVAPRFKKNNLIVSKDDMEEVELRPNSMLITKASSLKTNSIMNNNRTMEPAPFTPVPLKQPPTTMLKDPLPIKQVPAEKPKQSKKDK</sequence>
<evidence type="ECO:0000313" key="4">
    <source>
        <dbReference type="Proteomes" id="UP000410492"/>
    </source>
</evidence>
<feature type="chain" id="PRO_5024791555" evidence="2">
    <location>
        <begin position="18"/>
        <end position="107"/>
    </location>
</feature>
<feature type="signal peptide" evidence="2">
    <location>
        <begin position="1"/>
        <end position="17"/>
    </location>
</feature>
<dbReference type="AlphaFoldDB" id="A0A653DTA6"/>
<gene>
    <name evidence="3" type="ORF">CALMAC_LOCUS20141</name>
</gene>
<evidence type="ECO:0000256" key="2">
    <source>
        <dbReference type="SAM" id="SignalP"/>
    </source>
</evidence>
<reference evidence="3 4" key="1">
    <citation type="submission" date="2019-01" db="EMBL/GenBank/DDBJ databases">
        <authorList>
            <person name="Sayadi A."/>
        </authorList>
    </citation>
    <scope>NUCLEOTIDE SEQUENCE [LARGE SCALE GENOMIC DNA]</scope>
</reference>
<evidence type="ECO:0000256" key="1">
    <source>
        <dbReference type="SAM" id="MobiDB-lite"/>
    </source>
</evidence>
<protein>
    <submittedName>
        <fullName evidence="3">Uncharacterized protein</fullName>
    </submittedName>
</protein>
<dbReference type="Proteomes" id="UP000410492">
    <property type="component" value="Unassembled WGS sequence"/>
</dbReference>
<evidence type="ECO:0000313" key="3">
    <source>
        <dbReference type="EMBL" id="VEN63272.1"/>
    </source>
</evidence>
<dbReference type="OrthoDB" id="514777at2759"/>
<keyword evidence="2" id="KW-0732">Signal</keyword>
<feature type="non-terminal residue" evidence="3">
    <location>
        <position position="107"/>
    </location>
</feature>
<accession>A0A653DTA6</accession>
<feature type="compositionally biased region" description="Basic and acidic residues" evidence="1">
    <location>
        <begin position="96"/>
        <end position="107"/>
    </location>
</feature>
<name>A0A653DTA6_CALMS</name>
<organism evidence="3 4">
    <name type="scientific">Callosobruchus maculatus</name>
    <name type="common">Southern cowpea weevil</name>
    <name type="synonym">Pulse bruchid</name>
    <dbReference type="NCBI Taxonomy" id="64391"/>
    <lineage>
        <taxon>Eukaryota</taxon>
        <taxon>Metazoa</taxon>
        <taxon>Ecdysozoa</taxon>
        <taxon>Arthropoda</taxon>
        <taxon>Hexapoda</taxon>
        <taxon>Insecta</taxon>
        <taxon>Pterygota</taxon>
        <taxon>Neoptera</taxon>
        <taxon>Endopterygota</taxon>
        <taxon>Coleoptera</taxon>
        <taxon>Polyphaga</taxon>
        <taxon>Cucujiformia</taxon>
        <taxon>Chrysomeloidea</taxon>
        <taxon>Chrysomelidae</taxon>
        <taxon>Bruchinae</taxon>
        <taxon>Bruchini</taxon>
        <taxon>Callosobruchus</taxon>
    </lineage>
</organism>
<dbReference type="EMBL" id="CAACVG010014483">
    <property type="protein sequence ID" value="VEN63272.1"/>
    <property type="molecule type" value="Genomic_DNA"/>
</dbReference>
<keyword evidence="4" id="KW-1185">Reference proteome</keyword>
<feature type="region of interest" description="Disordered" evidence="1">
    <location>
        <begin position="62"/>
        <end position="107"/>
    </location>
</feature>
<proteinExistence type="predicted"/>